<gene>
    <name evidence="2" type="ORF">Sjap_014271</name>
</gene>
<reference evidence="2 3" key="1">
    <citation type="submission" date="2024-01" db="EMBL/GenBank/DDBJ databases">
        <title>Genome assemblies of Stephania.</title>
        <authorList>
            <person name="Yang L."/>
        </authorList>
    </citation>
    <scope>NUCLEOTIDE SEQUENCE [LARGE SCALE GENOMIC DNA]</scope>
    <source>
        <strain evidence="2">QJT</strain>
        <tissue evidence="2">Leaf</tissue>
    </source>
</reference>
<dbReference type="InterPro" id="IPR038595">
    <property type="entry name" value="LOR_sf"/>
</dbReference>
<dbReference type="AlphaFoldDB" id="A0AAP0IZG6"/>
<dbReference type="Gene3D" id="2.40.160.200">
    <property type="entry name" value="LURP1-related"/>
    <property type="match status" value="1"/>
</dbReference>
<keyword evidence="3" id="KW-1185">Reference proteome</keyword>
<proteinExistence type="inferred from homology"/>
<protein>
    <submittedName>
        <fullName evidence="2">Uncharacterized protein</fullName>
    </submittedName>
</protein>
<dbReference type="SUPFAM" id="SSF54518">
    <property type="entry name" value="Tubby C-terminal domain-like"/>
    <property type="match status" value="1"/>
</dbReference>
<organism evidence="2 3">
    <name type="scientific">Stephania japonica</name>
    <dbReference type="NCBI Taxonomy" id="461633"/>
    <lineage>
        <taxon>Eukaryota</taxon>
        <taxon>Viridiplantae</taxon>
        <taxon>Streptophyta</taxon>
        <taxon>Embryophyta</taxon>
        <taxon>Tracheophyta</taxon>
        <taxon>Spermatophyta</taxon>
        <taxon>Magnoliopsida</taxon>
        <taxon>Ranunculales</taxon>
        <taxon>Menispermaceae</taxon>
        <taxon>Menispermoideae</taxon>
        <taxon>Cissampelideae</taxon>
        <taxon>Stephania</taxon>
    </lineage>
</organism>
<dbReference type="Pfam" id="PF04525">
    <property type="entry name" value="LOR"/>
    <property type="match status" value="1"/>
</dbReference>
<dbReference type="Proteomes" id="UP001417504">
    <property type="component" value="Unassembled WGS sequence"/>
</dbReference>
<comment type="similarity">
    <text evidence="1">Belongs to the LOR family.</text>
</comment>
<dbReference type="InterPro" id="IPR025659">
    <property type="entry name" value="Tubby-like_C"/>
</dbReference>
<name>A0AAP0IZG6_9MAGN</name>
<comment type="caution">
    <text evidence="2">The sequence shown here is derived from an EMBL/GenBank/DDBJ whole genome shotgun (WGS) entry which is preliminary data.</text>
</comment>
<evidence type="ECO:0000313" key="2">
    <source>
        <dbReference type="EMBL" id="KAK9124669.1"/>
    </source>
</evidence>
<evidence type="ECO:0000313" key="3">
    <source>
        <dbReference type="Proteomes" id="UP001417504"/>
    </source>
</evidence>
<dbReference type="EMBL" id="JBBNAE010000005">
    <property type="protein sequence ID" value="KAK9124669.1"/>
    <property type="molecule type" value="Genomic_DNA"/>
</dbReference>
<dbReference type="InterPro" id="IPR007612">
    <property type="entry name" value="LOR"/>
</dbReference>
<evidence type="ECO:0000256" key="1">
    <source>
        <dbReference type="ARBA" id="ARBA00005437"/>
    </source>
</evidence>
<accession>A0AAP0IZG6</accession>
<sequence length="88" mass="10193">MCLKVFSWREKWTIKRADHHSSSGAGNVLYTTKNSYAFQCLPHLDVFWTSNSDKNARDFHAVSNCMGDTFEVYKGDAKIAEMNYRLHI</sequence>